<dbReference type="NCBIfam" id="TIGR00165">
    <property type="entry name" value="S18"/>
    <property type="match status" value="1"/>
</dbReference>
<dbReference type="GO" id="GO:0070181">
    <property type="term" value="F:small ribosomal subunit rRNA binding"/>
    <property type="evidence" value="ECO:0007669"/>
    <property type="project" value="TreeGrafter"/>
</dbReference>
<gene>
    <name evidence="4" type="ORF">METZ01_LOCUS398876</name>
</gene>
<sequence>MMKPTKGRSRTPFIKPEGRSRNCCKSNGFDYKAVGTLKKYISETGKIESSKRTGNCAKCQRNLTNAIKRARHLALLPYASSHRYDTSL</sequence>
<comment type="similarity">
    <text evidence="1">Belongs to the bacterial ribosomal protein bS18 family.</text>
</comment>
<dbReference type="PANTHER" id="PTHR13479">
    <property type="entry name" value="30S RIBOSOMAL PROTEIN S18"/>
    <property type="match status" value="1"/>
</dbReference>
<dbReference type="GO" id="GO:0006412">
    <property type="term" value="P:translation"/>
    <property type="evidence" value="ECO:0007669"/>
    <property type="project" value="InterPro"/>
</dbReference>
<evidence type="ECO:0000256" key="2">
    <source>
        <dbReference type="ARBA" id="ARBA00022980"/>
    </source>
</evidence>
<protein>
    <recommendedName>
        <fullName evidence="5">30S ribosomal protein S18</fullName>
    </recommendedName>
</protein>
<dbReference type="Gene3D" id="4.10.640.10">
    <property type="entry name" value="Ribosomal protein S18"/>
    <property type="match status" value="1"/>
</dbReference>
<proteinExistence type="inferred from homology"/>
<dbReference type="SUPFAM" id="SSF46911">
    <property type="entry name" value="Ribosomal protein S18"/>
    <property type="match status" value="1"/>
</dbReference>
<dbReference type="GO" id="GO:0003735">
    <property type="term" value="F:structural constituent of ribosome"/>
    <property type="evidence" value="ECO:0007669"/>
    <property type="project" value="InterPro"/>
</dbReference>
<dbReference type="PRINTS" id="PR00974">
    <property type="entry name" value="RIBOSOMALS18"/>
</dbReference>
<dbReference type="InterPro" id="IPR001648">
    <property type="entry name" value="Ribosomal_bS18"/>
</dbReference>
<organism evidence="4">
    <name type="scientific">marine metagenome</name>
    <dbReference type="NCBI Taxonomy" id="408172"/>
    <lineage>
        <taxon>unclassified sequences</taxon>
        <taxon>metagenomes</taxon>
        <taxon>ecological metagenomes</taxon>
    </lineage>
</organism>
<keyword evidence="2" id="KW-0689">Ribosomal protein</keyword>
<evidence type="ECO:0008006" key="5">
    <source>
        <dbReference type="Google" id="ProtNLM"/>
    </source>
</evidence>
<keyword evidence="3" id="KW-0687">Ribonucleoprotein</keyword>
<accession>A0A382VHL0</accession>
<dbReference type="EMBL" id="UINC01152054">
    <property type="protein sequence ID" value="SVD46022.1"/>
    <property type="molecule type" value="Genomic_DNA"/>
</dbReference>
<dbReference type="Pfam" id="PF01084">
    <property type="entry name" value="Ribosomal_S18"/>
    <property type="match status" value="1"/>
</dbReference>
<evidence type="ECO:0000256" key="3">
    <source>
        <dbReference type="ARBA" id="ARBA00023274"/>
    </source>
</evidence>
<evidence type="ECO:0000256" key="1">
    <source>
        <dbReference type="ARBA" id="ARBA00005589"/>
    </source>
</evidence>
<dbReference type="AlphaFoldDB" id="A0A382VHL0"/>
<dbReference type="GO" id="GO:0022627">
    <property type="term" value="C:cytosolic small ribosomal subunit"/>
    <property type="evidence" value="ECO:0007669"/>
    <property type="project" value="TreeGrafter"/>
</dbReference>
<dbReference type="PANTHER" id="PTHR13479:SF40">
    <property type="entry name" value="SMALL RIBOSOMAL SUBUNIT PROTEIN BS18M"/>
    <property type="match status" value="1"/>
</dbReference>
<dbReference type="HAMAP" id="MF_00270">
    <property type="entry name" value="Ribosomal_bS18"/>
    <property type="match status" value="1"/>
</dbReference>
<name>A0A382VHL0_9ZZZZ</name>
<feature type="non-terminal residue" evidence="4">
    <location>
        <position position="88"/>
    </location>
</feature>
<evidence type="ECO:0000313" key="4">
    <source>
        <dbReference type="EMBL" id="SVD46022.1"/>
    </source>
</evidence>
<reference evidence="4" key="1">
    <citation type="submission" date="2018-05" db="EMBL/GenBank/DDBJ databases">
        <authorList>
            <person name="Lanie J.A."/>
            <person name="Ng W.-L."/>
            <person name="Kazmierczak K.M."/>
            <person name="Andrzejewski T.M."/>
            <person name="Davidsen T.M."/>
            <person name="Wayne K.J."/>
            <person name="Tettelin H."/>
            <person name="Glass J.I."/>
            <person name="Rusch D."/>
            <person name="Podicherti R."/>
            <person name="Tsui H.-C.T."/>
            <person name="Winkler M.E."/>
        </authorList>
    </citation>
    <scope>NUCLEOTIDE SEQUENCE</scope>
</reference>
<dbReference type="InterPro" id="IPR036870">
    <property type="entry name" value="Ribosomal_bS18_sf"/>
</dbReference>